<proteinExistence type="predicted"/>
<dbReference type="EMBL" id="MZ028627">
    <property type="protein sequence ID" value="QWS68245.1"/>
    <property type="molecule type" value="Genomic_DNA"/>
</dbReference>
<dbReference type="KEGG" id="vg:80020542"/>
<dbReference type="Proteomes" id="UP000683422">
    <property type="component" value="Segment"/>
</dbReference>
<gene>
    <name evidence="1" type="primary">129</name>
    <name evidence="1" type="ORF">SEA_VANLEE_129</name>
</gene>
<evidence type="ECO:0000313" key="1">
    <source>
        <dbReference type="EMBL" id="QWS68245.1"/>
    </source>
</evidence>
<name>A0A8F2D9I9_9CAUD</name>
<sequence length="103" mass="11398">MTDTRPGDGDADHLKRYWAFDPEGRAKWAASPKPWTTLNKLLRAKKVPERMVDGLTTNIMKLAGVTMHGSGSGRVYSGLNKLKPEHKAALRTAILRSRKGKNA</sequence>
<dbReference type="GeneID" id="80020542"/>
<protein>
    <submittedName>
        <fullName evidence="1">Uncharacterized protein</fullName>
    </submittedName>
</protein>
<organism evidence="1 2">
    <name type="scientific">Gordonia phage VanLee</name>
    <dbReference type="NCBI Taxonomy" id="2845816"/>
    <lineage>
        <taxon>Viruses</taxon>
        <taxon>Duplodnaviria</taxon>
        <taxon>Heunggongvirae</taxon>
        <taxon>Uroviricota</taxon>
        <taxon>Caudoviricetes</taxon>
        <taxon>Kruegerviridae</taxon>
        <taxon>Vanleevirus</taxon>
        <taxon>Vanleevirus vanlee</taxon>
    </lineage>
</organism>
<reference evidence="1" key="1">
    <citation type="submission" date="2021-04" db="EMBL/GenBank/DDBJ databases">
        <authorList>
            <person name="Barnhill K.B."/>
            <person name="Biggs A.M."/>
            <person name="Bland J."/>
            <person name="Choudhary H.M."/>
            <person name="Crogan R.E."/>
            <person name="Finocchiaro A.B."/>
            <person name="Franco V."/>
            <person name="Fuller T.A."/>
            <person name="Hanwacker C.G."/>
            <person name="Howard Z.E."/>
            <person name="Iqbal M."/>
            <person name="Mathew A.M."/>
            <person name="Miller S."/>
            <person name="Padhye S."/>
            <person name="Rainey E."/>
            <person name="Rodriguez A."/>
            <person name="Stewart E."/>
            <person name="Otero L.A."/>
            <person name="Chase M.A."/>
            <person name="Pollenz R.S."/>
            <person name="Garlena R.A."/>
            <person name="Russell D.A."/>
            <person name="Jacobs-Sera D."/>
            <person name="Hatfull G.F."/>
        </authorList>
    </citation>
    <scope>NUCLEOTIDE SEQUENCE</scope>
</reference>
<dbReference type="RefSeq" id="YP_010755869.1">
    <property type="nucleotide sequence ID" value="NC_073474.1"/>
</dbReference>
<accession>A0A8F2D9I9</accession>
<keyword evidence="2" id="KW-1185">Reference proteome</keyword>
<evidence type="ECO:0000313" key="2">
    <source>
        <dbReference type="Proteomes" id="UP000683422"/>
    </source>
</evidence>